<accession>D3LTP9</accession>
<dbReference type="EMBL" id="ADGP01000013">
    <property type="protein sequence ID" value="EFD94365.1"/>
    <property type="molecule type" value="Genomic_DNA"/>
</dbReference>
<comment type="caution">
    <text evidence="1">The sequence shown here is derived from an EMBL/GenBank/DDBJ whole genome shotgun (WGS) entry which is preliminary data.</text>
</comment>
<protein>
    <submittedName>
        <fullName evidence="1">Uncharacterized protein</fullName>
    </submittedName>
</protein>
<organism evidence="1 2">
    <name type="scientific">Megasphaera lornae</name>
    <dbReference type="NCBI Taxonomy" id="1000568"/>
    <lineage>
        <taxon>Bacteria</taxon>
        <taxon>Bacillati</taxon>
        <taxon>Bacillota</taxon>
        <taxon>Negativicutes</taxon>
        <taxon>Veillonellales</taxon>
        <taxon>Veillonellaceae</taxon>
        <taxon>Megasphaera</taxon>
    </lineage>
</organism>
<dbReference type="Proteomes" id="UP000003242">
    <property type="component" value="Unassembled WGS sequence"/>
</dbReference>
<gene>
    <name evidence="1" type="ORF">HMPREF0889_1348</name>
</gene>
<evidence type="ECO:0000313" key="1">
    <source>
        <dbReference type="EMBL" id="EFD94365.1"/>
    </source>
</evidence>
<name>D3LTP9_9FIRM</name>
<dbReference type="STRING" id="699218.HMPREF0889_1348"/>
<proteinExistence type="predicted"/>
<reference evidence="2" key="1">
    <citation type="submission" date="2009-12" db="EMBL/GenBank/DDBJ databases">
        <title>Sequence of Clostridiales genomosp. BVAB3 str. UPII9-5.</title>
        <authorList>
            <person name="Madupu R."/>
            <person name="Durkin A.S."/>
            <person name="Torralba M."/>
            <person name="Methe B."/>
            <person name="Sutton G.G."/>
            <person name="Strausberg R.L."/>
            <person name="Nelson K.E."/>
        </authorList>
    </citation>
    <scope>NUCLEOTIDE SEQUENCE [LARGE SCALE GENOMIC DNA]</scope>
    <source>
        <strain evidence="2">28L</strain>
    </source>
</reference>
<sequence>MLPGEMKDHKNGYVKKKTINMQTNTIHNRNTLFTEKMSLWYHVLKYIRYFFAVSKYFL</sequence>
<evidence type="ECO:0000313" key="2">
    <source>
        <dbReference type="Proteomes" id="UP000003242"/>
    </source>
</evidence>
<dbReference type="AlphaFoldDB" id="D3LTP9"/>